<feature type="domain" description="Nif11" evidence="1">
    <location>
        <begin position="10"/>
        <end position="57"/>
    </location>
</feature>
<dbReference type="InterPro" id="IPR012903">
    <property type="entry name" value="Nif11"/>
</dbReference>
<organism evidence="2 3">
    <name type="scientific">Nostoc punctiforme NIES-2108</name>
    <dbReference type="NCBI Taxonomy" id="1356359"/>
    <lineage>
        <taxon>Bacteria</taxon>
        <taxon>Bacillati</taxon>
        <taxon>Cyanobacteriota</taxon>
        <taxon>Cyanophyceae</taxon>
        <taxon>Nostocales</taxon>
        <taxon>Nostocaceae</taxon>
        <taxon>Nostoc</taxon>
    </lineage>
</organism>
<dbReference type="AlphaFoldDB" id="A0A367R6I1"/>
<dbReference type="Proteomes" id="UP000252085">
    <property type="component" value="Unassembled WGS sequence"/>
</dbReference>
<evidence type="ECO:0000313" key="3">
    <source>
        <dbReference type="Proteomes" id="UP000252085"/>
    </source>
</evidence>
<sequence>MNESLNAAQSEIQVMEFFAAALQDKVLLDQLMEAMGAKDNAAIITMAVERGYNFSQESLRQGLTKIFHLMTPIIQEQNLAVSEEID</sequence>
<proteinExistence type="predicted"/>
<dbReference type="Pfam" id="PF07862">
    <property type="entry name" value="Nif11"/>
    <property type="match status" value="1"/>
</dbReference>
<evidence type="ECO:0000313" key="2">
    <source>
        <dbReference type="EMBL" id="RCJ32096.1"/>
    </source>
</evidence>
<comment type="caution">
    <text evidence="2">The sequence shown here is derived from an EMBL/GenBank/DDBJ whole genome shotgun (WGS) entry which is preliminary data.</text>
</comment>
<accession>A0A367R6I1</accession>
<evidence type="ECO:0000259" key="1">
    <source>
        <dbReference type="Pfam" id="PF07862"/>
    </source>
</evidence>
<gene>
    <name evidence="2" type="ORF">A6769_29185</name>
</gene>
<protein>
    <recommendedName>
        <fullName evidence="1">Nif11 domain-containing protein</fullName>
    </recommendedName>
</protein>
<reference evidence="3" key="1">
    <citation type="submission" date="2016-04" db="EMBL/GenBank/DDBJ databases">
        <authorList>
            <person name="Tabuchi Yagui T.R."/>
        </authorList>
    </citation>
    <scope>NUCLEOTIDE SEQUENCE [LARGE SCALE GENOMIC DNA]</scope>
</reference>
<name>A0A367R6I1_NOSPU</name>
<dbReference type="EMBL" id="LXQE01000169">
    <property type="protein sequence ID" value="RCJ32096.1"/>
    <property type="molecule type" value="Genomic_DNA"/>
</dbReference>